<dbReference type="PROSITE" id="PS51087">
    <property type="entry name" value="APAG"/>
    <property type="match status" value="1"/>
</dbReference>
<dbReference type="EMBL" id="FXAW01000001">
    <property type="protein sequence ID" value="SMG15763.1"/>
    <property type="molecule type" value="Genomic_DNA"/>
</dbReference>
<dbReference type="InterPro" id="IPR036767">
    <property type="entry name" value="ApaG_sf"/>
</dbReference>
<dbReference type="InterPro" id="IPR007474">
    <property type="entry name" value="ApaG_domain"/>
</dbReference>
<dbReference type="PANTHER" id="PTHR47191">
    <property type="entry name" value="OS05G0170800 PROTEIN"/>
    <property type="match status" value="1"/>
</dbReference>
<dbReference type="InterPro" id="IPR050718">
    <property type="entry name" value="ApaG-like"/>
</dbReference>
<dbReference type="STRING" id="1028.SAMN05661096_00802"/>
<proteinExistence type="predicted"/>
<name>A0A1X7IMB4_9BACT</name>
<organism evidence="2 3">
    <name type="scientific">Marivirga sericea</name>
    <dbReference type="NCBI Taxonomy" id="1028"/>
    <lineage>
        <taxon>Bacteria</taxon>
        <taxon>Pseudomonadati</taxon>
        <taxon>Bacteroidota</taxon>
        <taxon>Cytophagia</taxon>
        <taxon>Cytophagales</taxon>
        <taxon>Marivirgaceae</taxon>
        <taxon>Marivirga</taxon>
    </lineage>
</organism>
<dbReference type="AlphaFoldDB" id="A0A1X7IMB4"/>
<sequence length="128" mass="14929">MVQSITKGIHVSVQTEFQPEYSSPVQFHYVFTYKVIIENKSDQTVQLLRRQWFIHDAGFEIKEVEGEGVIGQQPILEPGQKHTYVSGCNLKSPYGKMHGYYFMERMLDGQLLEVRIPEFNMIVPYKLN</sequence>
<feature type="domain" description="ApaG" evidence="1">
    <location>
        <begin position="3"/>
        <end position="128"/>
    </location>
</feature>
<gene>
    <name evidence="2" type="ORF">SAMN05661096_00802</name>
</gene>
<dbReference type="PANTHER" id="PTHR47191:SF2">
    <property type="entry name" value="OS05G0170800 PROTEIN"/>
    <property type="match status" value="1"/>
</dbReference>
<dbReference type="NCBIfam" id="NF003967">
    <property type="entry name" value="PRK05461.1"/>
    <property type="match status" value="1"/>
</dbReference>
<dbReference type="Pfam" id="PF04379">
    <property type="entry name" value="DUF525"/>
    <property type="match status" value="1"/>
</dbReference>
<protein>
    <submittedName>
        <fullName evidence="2">ApaG protein</fullName>
    </submittedName>
</protein>
<reference evidence="3" key="1">
    <citation type="submission" date="2017-04" db="EMBL/GenBank/DDBJ databases">
        <authorList>
            <person name="Varghese N."/>
            <person name="Submissions S."/>
        </authorList>
    </citation>
    <scope>NUCLEOTIDE SEQUENCE [LARGE SCALE GENOMIC DNA]</scope>
    <source>
        <strain evidence="3">DSM 4125</strain>
    </source>
</reference>
<dbReference type="Gene3D" id="2.60.40.1470">
    <property type="entry name" value="ApaG domain"/>
    <property type="match status" value="1"/>
</dbReference>
<dbReference type="RefSeq" id="WP_085515779.1">
    <property type="nucleotide sequence ID" value="NZ_FXAW01000001.1"/>
</dbReference>
<dbReference type="OrthoDB" id="9795226at2"/>
<dbReference type="Proteomes" id="UP000193804">
    <property type="component" value="Unassembled WGS sequence"/>
</dbReference>
<keyword evidence="3" id="KW-1185">Reference proteome</keyword>
<accession>A0A1X7IMB4</accession>
<evidence type="ECO:0000313" key="3">
    <source>
        <dbReference type="Proteomes" id="UP000193804"/>
    </source>
</evidence>
<dbReference type="SUPFAM" id="SSF110069">
    <property type="entry name" value="ApaG-like"/>
    <property type="match status" value="1"/>
</dbReference>
<evidence type="ECO:0000259" key="1">
    <source>
        <dbReference type="PROSITE" id="PS51087"/>
    </source>
</evidence>
<evidence type="ECO:0000313" key="2">
    <source>
        <dbReference type="EMBL" id="SMG15763.1"/>
    </source>
</evidence>